<proteinExistence type="predicted"/>
<reference evidence="1" key="2">
    <citation type="submission" date="2019-07" db="EMBL/GenBank/DDBJ databases">
        <authorList>
            <person name="Seetharam A."/>
            <person name="Woodhouse M."/>
            <person name="Cannon E."/>
        </authorList>
    </citation>
    <scope>NUCLEOTIDE SEQUENCE [LARGE SCALE GENOMIC DNA]</scope>
    <source>
        <strain evidence="1">cv. B73</strain>
    </source>
</reference>
<dbReference type="InParanoid" id="A0A804QAE9"/>
<evidence type="ECO:0000313" key="2">
    <source>
        <dbReference type="Proteomes" id="UP000007305"/>
    </source>
</evidence>
<organism evidence="1 2">
    <name type="scientific">Zea mays</name>
    <name type="common">Maize</name>
    <dbReference type="NCBI Taxonomy" id="4577"/>
    <lineage>
        <taxon>Eukaryota</taxon>
        <taxon>Viridiplantae</taxon>
        <taxon>Streptophyta</taxon>
        <taxon>Embryophyta</taxon>
        <taxon>Tracheophyta</taxon>
        <taxon>Spermatophyta</taxon>
        <taxon>Magnoliopsida</taxon>
        <taxon>Liliopsida</taxon>
        <taxon>Poales</taxon>
        <taxon>Poaceae</taxon>
        <taxon>PACMAD clade</taxon>
        <taxon>Panicoideae</taxon>
        <taxon>Andropogonodae</taxon>
        <taxon>Andropogoneae</taxon>
        <taxon>Tripsacinae</taxon>
        <taxon>Zea</taxon>
    </lineage>
</organism>
<evidence type="ECO:0000313" key="1">
    <source>
        <dbReference type="EnsemblPlants" id="Zm00001eb312880_P002"/>
    </source>
</evidence>
<dbReference type="PANTHER" id="PTHR33740">
    <property type="entry name" value="GPI-ANCHORED ADHESIN-LIKE PROTEIN"/>
    <property type="match status" value="1"/>
</dbReference>
<protein>
    <submittedName>
        <fullName evidence="1">Uncharacterized protein</fullName>
    </submittedName>
</protein>
<name>A0A804QAE9_MAIZE</name>
<keyword evidence="2" id="KW-1185">Reference proteome</keyword>
<reference evidence="2" key="1">
    <citation type="submission" date="2015-12" db="EMBL/GenBank/DDBJ databases">
        <title>Update maize B73 reference genome by single molecule sequencing technologies.</title>
        <authorList>
            <consortium name="Maize Genome Sequencing Project"/>
            <person name="Ware D."/>
        </authorList>
    </citation>
    <scope>NUCLEOTIDE SEQUENCE [LARGE SCALE GENOMIC DNA]</scope>
    <source>
        <strain evidence="2">cv. B73</strain>
    </source>
</reference>
<accession>A0A804QAE9</accession>
<dbReference type="PANTHER" id="PTHR33740:SF3">
    <property type="entry name" value="GPI-ANCHORED ADHESIN-LIKE PROTEIN"/>
    <property type="match status" value="1"/>
</dbReference>
<reference evidence="1" key="3">
    <citation type="submission" date="2021-05" db="UniProtKB">
        <authorList>
            <consortium name="EnsemblPlants"/>
        </authorList>
    </citation>
    <scope>IDENTIFICATION</scope>
    <source>
        <strain evidence="1">cv. B73</strain>
    </source>
</reference>
<dbReference type="EnsemblPlants" id="Zm00001eb312880_T002">
    <property type="protein sequence ID" value="Zm00001eb312880_P002"/>
    <property type="gene ID" value="Zm00001eb312880"/>
</dbReference>
<dbReference type="Proteomes" id="UP000007305">
    <property type="component" value="Chromosome 7"/>
</dbReference>
<dbReference type="AlphaFoldDB" id="A0A804QAE9"/>
<sequence>MFMTIISCYPLRGDDISIVCASLIRSIKLLISCLPFSPLSRQDLVSWKMALDKRQLPEVDRNCLFKLSGYIDIDKINTAAWPALAADLDAGDQSITALAFGFTRLFQPNKPVTKGQA</sequence>
<dbReference type="Gramene" id="Zm00001eb312880_T002">
    <property type="protein sequence ID" value="Zm00001eb312880_P002"/>
    <property type="gene ID" value="Zm00001eb312880"/>
</dbReference>